<dbReference type="Gene3D" id="1.25.40.10">
    <property type="entry name" value="Tetratricopeptide repeat domain"/>
    <property type="match status" value="1"/>
</dbReference>
<dbReference type="Proteomes" id="UP000641137">
    <property type="component" value="Unassembled WGS sequence"/>
</dbReference>
<proteinExistence type="predicted"/>
<dbReference type="Pfam" id="PF01471">
    <property type="entry name" value="PG_binding_1"/>
    <property type="match status" value="1"/>
</dbReference>
<evidence type="ECO:0000256" key="1">
    <source>
        <dbReference type="SAM" id="Coils"/>
    </source>
</evidence>
<dbReference type="RefSeq" id="WP_189488473.1">
    <property type="nucleotide sequence ID" value="NZ_BMZO01000003.1"/>
</dbReference>
<protein>
    <submittedName>
        <fullName evidence="4">Peptidoglycan-binding protein</fullName>
    </submittedName>
</protein>
<dbReference type="Gene3D" id="1.10.101.10">
    <property type="entry name" value="PGBD-like superfamily/PGBD"/>
    <property type="match status" value="1"/>
</dbReference>
<keyword evidence="5" id="KW-1185">Reference proteome</keyword>
<feature type="region of interest" description="Disordered" evidence="2">
    <location>
        <begin position="39"/>
        <end position="73"/>
    </location>
</feature>
<dbReference type="EMBL" id="BMZO01000003">
    <property type="protein sequence ID" value="GHC66510.1"/>
    <property type="molecule type" value="Genomic_DNA"/>
</dbReference>
<evidence type="ECO:0000313" key="4">
    <source>
        <dbReference type="EMBL" id="GHC66510.1"/>
    </source>
</evidence>
<feature type="compositionally biased region" description="Low complexity" evidence="2">
    <location>
        <begin position="55"/>
        <end position="67"/>
    </location>
</feature>
<dbReference type="InterPro" id="IPR006597">
    <property type="entry name" value="Sel1-like"/>
</dbReference>
<dbReference type="SUPFAM" id="SSF47090">
    <property type="entry name" value="PGBD-like"/>
    <property type="match status" value="1"/>
</dbReference>
<feature type="domain" description="Peptidoglycan binding-like" evidence="3">
    <location>
        <begin position="1012"/>
        <end position="1065"/>
    </location>
</feature>
<comment type="caution">
    <text evidence="4">The sequence shown here is derived from an EMBL/GenBank/DDBJ whole genome shotgun (WGS) entry which is preliminary data.</text>
</comment>
<dbReference type="InterPro" id="IPR002477">
    <property type="entry name" value="Peptidoglycan-bd-like"/>
</dbReference>
<sequence length="1070" mass="116251">MNTKRSYLDQLNQGRSRRPDAALDDLSRSLAELEQRLDQHARGGSAMPRAGLLRASTSPSSLSSKATGSHDHDWAERLSGDFSAKMGELRKEITRLGPSIADNAGRALKSDFVRIAAAVEALASKDTSQAVDSLQREVEAVSRELGNVARQDTLAELGKRWSALEESISIQKTDEAPIERLYARMEEIADAIGRIPQNINLAGMEEKLRTLATAVDHFARHQDLAAPSTISLLDERLDEISRAIAASGRVANFDARPIERIEAQMADLSKQLGEISSDGSVDIFARINELLDRVDHLAQKAAWPQEAVTALSQQLERIGQKLDQGATSPEFASHVVEGIAERIDGLAASVERERLRSDEMMSAFASNVHDRFDALTEQLETRGASYDLPQVLDDRLNALAERLDRFAPVDSAEMFETIEARLRDVLIRLDEQDNAQAAMADTALLESLHQQITSLSQALEAEDGVLPRLTALERFQETAGDLAVEAARLAAEGVIRGGISSVQDGARVSDLADGLRSLEAVARETDARNARSFDAIHSTLLQIADRLSGTERAFAPRAQFEEEPIETRMRKVLKQSEPLPEFDVEPPSTQIGVEPVSVHEPLEPGSGTPNLNAIMRRVREDNARDAHVGSPDVAKADFIAAARRAAQAAASDTDVLRRGTEKSESGLLGRLFRGRKKTMLLAATGILVALAGVQLTSALLLTDRGGAKVAFTMPVDDAEPAAARETVLSEPADGTKTPEREIAANTQPMPTYTPPAQTIAPATASAPQEAELDMMTVASTEGMNIAQDAGPLALREAAEAGDASALYEIGARYAEGRGNPQDDAQALQWFTKSAEADFALAQYRLGNAYEKGIGTERDLDLARQWYEKAAIKGNASAMHNLAVLYAMGTDGKTDNRAAVRWFREAADRGIKDSQFNMGVLAAKGVGMEQSLEESYQWFDVVARTGDKDAARKRDEIAKSMRPEELDRAKARTQLWKQKTLDKMANEFSPPDAWREENAPTASADAPVDMKKAIMNVQKILIKNGYDTGTPDGMIGERTRKAISAFQKDNGLTSTGDITPDVLQALLAKNS</sequence>
<dbReference type="SUPFAM" id="SSF81901">
    <property type="entry name" value="HCP-like"/>
    <property type="match status" value="1"/>
</dbReference>
<feature type="region of interest" description="Disordered" evidence="2">
    <location>
        <begin position="731"/>
        <end position="765"/>
    </location>
</feature>
<feature type="coiled-coil region" evidence="1">
    <location>
        <begin position="124"/>
        <end position="151"/>
    </location>
</feature>
<dbReference type="InterPro" id="IPR011990">
    <property type="entry name" value="TPR-like_helical_dom_sf"/>
</dbReference>
<name>A0A8J3DH95_9HYPH</name>
<organism evidence="4 5">
    <name type="scientific">Limoniibacter endophyticus</name>
    <dbReference type="NCBI Taxonomy" id="1565040"/>
    <lineage>
        <taxon>Bacteria</taxon>
        <taxon>Pseudomonadati</taxon>
        <taxon>Pseudomonadota</taxon>
        <taxon>Alphaproteobacteria</taxon>
        <taxon>Hyphomicrobiales</taxon>
        <taxon>Bartonellaceae</taxon>
        <taxon>Limoniibacter</taxon>
    </lineage>
</organism>
<evidence type="ECO:0000256" key="2">
    <source>
        <dbReference type="SAM" id="MobiDB-lite"/>
    </source>
</evidence>
<dbReference type="InterPro" id="IPR050767">
    <property type="entry name" value="Sel1_AlgK"/>
</dbReference>
<dbReference type="Pfam" id="PF08238">
    <property type="entry name" value="Sel1"/>
    <property type="match status" value="4"/>
</dbReference>
<keyword evidence="1" id="KW-0175">Coiled coil</keyword>
<feature type="region of interest" description="Disordered" evidence="2">
    <location>
        <begin position="1"/>
        <end position="22"/>
    </location>
</feature>
<dbReference type="AlphaFoldDB" id="A0A8J3DH95"/>
<accession>A0A8J3DH95</accession>
<gene>
    <name evidence="4" type="ORF">GCM10010136_09660</name>
</gene>
<evidence type="ECO:0000313" key="5">
    <source>
        <dbReference type="Proteomes" id="UP000641137"/>
    </source>
</evidence>
<reference evidence="4" key="1">
    <citation type="journal article" date="2014" name="Int. J. Syst. Evol. Microbiol.">
        <title>Complete genome sequence of Corynebacterium casei LMG S-19264T (=DSM 44701T), isolated from a smear-ripened cheese.</title>
        <authorList>
            <consortium name="US DOE Joint Genome Institute (JGI-PGF)"/>
            <person name="Walter F."/>
            <person name="Albersmeier A."/>
            <person name="Kalinowski J."/>
            <person name="Ruckert C."/>
        </authorList>
    </citation>
    <scope>NUCLEOTIDE SEQUENCE</scope>
    <source>
        <strain evidence="4">KCTC 42097</strain>
    </source>
</reference>
<dbReference type="SMART" id="SM00671">
    <property type="entry name" value="SEL1"/>
    <property type="match status" value="4"/>
</dbReference>
<evidence type="ECO:0000259" key="3">
    <source>
        <dbReference type="Pfam" id="PF01471"/>
    </source>
</evidence>
<feature type="compositionally biased region" description="Polar residues" evidence="2">
    <location>
        <begin position="1"/>
        <end position="14"/>
    </location>
</feature>
<reference evidence="4" key="2">
    <citation type="submission" date="2020-09" db="EMBL/GenBank/DDBJ databases">
        <authorList>
            <person name="Sun Q."/>
            <person name="Kim S."/>
        </authorList>
    </citation>
    <scope>NUCLEOTIDE SEQUENCE</scope>
    <source>
        <strain evidence="4">KCTC 42097</strain>
    </source>
</reference>
<dbReference type="InterPro" id="IPR036365">
    <property type="entry name" value="PGBD-like_sf"/>
</dbReference>
<dbReference type="InterPro" id="IPR036366">
    <property type="entry name" value="PGBDSf"/>
</dbReference>
<dbReference type="PANTHER" id="PTHR11102">
    <property type="entry name" value="SEL-1-LIKE PROTEIN"/>
    <property type="match status" value="1"/>
</dbReference>
<dbReference type="PANTHER" id="PTHR11102:SF160">
    <property type="entry name" value="ERAD-ASSOCIATED E3 UBIQUITIN-PROTEIN LIGASE COMPONENT HRD3"/>
    <property type="match status" value="1"/>
</dbReference>
<feature type="compositionally biased region" description="Low complexity" evidence="2">
    <location>
        <begin position="754"/>
        <end position="765"/>
    </location>
</feature>